<feature type="compositionally biased region" description="Low complexity" evidence="3">
    <location>
        <begin position="97"/>
        <end position="109"/>
    </location>
</feature>
<dbReference type="OrthoDB" id="546434at2759"/>
<dbReference type="InterPro" id="IPR001895">
    <property type="entry name" value="RASGEF_cat_dom"/>
</dbReference>
<dbReference type="InterPro" id="IPR023578">
    <property type="entry name" value="Ras_GEF_dom_sf"/>
</dbReference>
<dbReference type="GO" id="GO:0005085">
    <property type="term" value="F:guanyl-nucleotide exchange factor activity"/>
    <property type="evidence" value="ECO:0007669"/>
    <property type="project" value="UniProtKB-KW"/>
</dbReference>
<dbReference type="InterPro" id="IPR008937">
    <property type="entry name" value="Ras-like_GEF"/>
</dbReference>
<feature type="compositionally biased region" description="Low complexity" evidence="3">
    <location>
        <begin position="803"/>
        <end position="814"/>
    </location>
</feature>
<evidence type="ECO:0000256" key="3">
    <source>
        <dbReference type="SAM" id="MobiDB-lite"/>
    </source>
</evidence>
<feature type="compositionally biased region" description="Basic and acidic residues" evidence="3">
    <location>
        <begin position="163"/>
        <end position="175"/>
    </location>
</feature>
<feature type="compositionally biased region" description="Pro residues" evidence="3">
    <location>
        <begin position="110"/>
        <end position="130"/>
    </location>
</feature>
<dbReference type="AlphaFoldDB" id="A0A077WIW4"/>
<feature type="compositionally biased region" description="Acidic residues" evidence="3">
    <location>
        <begin position="815"/>
        <end position="825"/>
    </location>
</feature>
<keyword evidence="1 2" id="KW-0344">Guanine-nucleotide releasing factor</keyword>
<dbReference type="Pfam" id="PF00617">
    <property type="entry name" value="RasGEF"/>
    <property type="match status" value="1"/>
</dbReference>
<feature type="compositionally biased region" description="Acidic residues" evidence="3">
    <location>
        <begin position="176"/>
        <end position="189"/>
    </location>
</feature>
<dbReference type="PROSITE" id="PS50009">
    <property type="entry name" value="RASGEF_CAT"/>
    <property type="match status" value="1"/>
</dbReference>
<dbReference type="InterPro" id="IPR036964">
    <property type="entry name" value="RASGEF_cat_dom_sf"/>
</dbReference>
<accession>A0A077WIW4</accession>
<feature type="compositionally biased region" description="Pro residues" evidence="3">
    <location>
        <begin position="84"/>
        <end position="96"/>
    </location>
</feature>
<dbReference type="EMBL" id="LK023320">
    <property type="protein sequence ID" value="CDS06537.1"/>
    <property type="molecule type" value="Genomic_DNA"/>
</dbReference>
<feature type="compositionally biased region" description="Low complexity" evidence="3">
    <location>
        <begin position="621"/>
        <end position="636"/>
    </location>
</feature>
<dbReference type="PANTHER" id="PTHR23113">
    <property type="entry name" value="GUANINE NUCLEOTIDE EXCHANGE FACTOR"/>
    <property type="match status" value="1"/>
</dbReference>
<dbReference type="GO" id="GO:0005886">
    <property type="term" value="C:plasma membrane"/>
    <property type="evidence" value="ECO:0007669"/>
    <property type="project" value="TreeGrafter"/>
</dbReference>
<organism evidence="5">
    <name type="scientific">Lichtheimia ramosa</name>
    <dbReference type="NCBI Taxonomy" id="688394"/>
    <lineage>
        <taxon>Eukaryota</taxon>
        <taxon>Fungi</taxon>
        <taxon>Fungi incertae sedis</taxon>
        <taxon>Mucoromycota</taxon>
        <taxon>Mucoromycotina</taxon>
        <taxon>Mucoromycetes</taxon>
        <taxon>Mucorales</taxon>
        <taxon>Lichtheimiaceae</taxon>
        <taxon>Lichtheimia</taxon>
    </lineage>
</organism>
<feature type="domain" description="Ras-GEF" evidence="4">
    <location>
        <begin position="390"/>
        <end position="655"/>
    </location>
</feature>
<dbReference type="SMART" id="SM00147">
    <property type="entry name" value="RasGEF"/>
    <property type="match status" value="1"/>
</dbReference>
<proteinExistence type="predicted"/>
<feature type="compositionally biased region" description="Polar residues" evidence="3">
    <location>
        <begin position="231"/>
        <end position="252"/>
    </location>
</feature>
<protein>
    <recommendedName>
        <fullName evidence="4">Ras-GEF domain-containing protein</fullName>
    </recommendedName>
</protein>
<sequence length="875" mass="96985">MEQSRHIFTEASQLLDDGLVKDAYMRFLSAVEVSTQQLHAVKFVHHTVVSKPIEYEVALHIIRSSLEEIENIAIQRSLSSSRSGPPPPPPPPPLAHPPIHQHAQQQQQQHPPPLPPKPPRMTKPAIPPRPSANQQSVTTRQQLVNNTNANRSRGNSVSFAEQTSDHEISDDGHGFEDDDDDDDDDDMVDFDNTSSNDKHDNDSSNNGNLLTRPHTVADTYSYMPMADTRPRSLTASAHPTPSSTDNNNTRTTMEPIRLTPVDVLSGSVIDASMLVPAQTHTGDSLAPPTAPSSSSETLYVPNIPVPPLLTTHRRLQSQLDELESSLNECKARRRAQNTGVAKDMWTSTSQELDDRILQQTAAVAETRETLNRVRTLYMSAATVPNVMQFPPHLVAYQLTLIECALFRAIPPDALLTHSTRTPHAKVVASTDFFNYITRAIEHSILLPQEAARRAELVNRWIKIASKCLALNNYQTLKAIVSALGTPPVQRLRRTWDCIPKKRMGRLDVLNSLMSETDNYGQYREHMGLNEKSSNRAGAVRRRWWNKPVVPFLGVFIHDMTYLLTAAKHEDPRVQDIIALIHHFQRVPPYPQHPPSSYVKKSGASRKHAFRPSAITHALHRSTSSKGSNTTSAGATTTTGITASSLFDMDPSNDPSIEIKVEQQLITQYLLMRPWVHEKIIDELSVLREPPKQRTIGGYGRSLSSGGTSYNNTHSNAATPSSMISATGTSSYASSILSNASSLVRLGSSYSTNTTASSFTSWEGENDVVENKQRLGGFWPFRKSSEMVRPHPTMMQSDVCVDGTTTTHTSHPWTTDGEEDEEDEEHDGPSRRPSARAIARRRRSGGKTLSGHVRSISLPSTRPESITGEDLHSKRP</sequence>
<dbReference type="GO" id="GO:0007265">
    <property type="term" value="P:Ras protein signal transduction"/>
    <property type="evidence" value="ECO:0007669"/>
    <property type="project" value="TreeGrafter"/>
</dbReference>
<name>A0A077WIW4_9FUNG</name>
<dbReference type="Gene3D" id="1.10.840.10">
    <property type="entry name" value="Ras guanine-nucleotide exchange factors catalytic domain"/>
    <property type="match status" value="1"/>
</dbReference>
<evidence type="ECO:0000256" key="2">
    <source>
        <dbReference type="PROSITE-ProRule" id="PRU00168"/>
    </source>
</evidence>
<feature type="region of interest" description="Disordered" evidence="3">
    <location>
        <begin position="798"/>
        <end position="875"/>
    </location>
</feature>
<feature type="region of interest" description="Disordered" evidence="3">
    <location>
        <begin position="231"/>
        <end position="255"/>
    </location>
</feature>
<feature type="region of interest" description="Disordered" evidence="3">
    <location>
        <begin position="279"/>
        <end position="299"/>
    </location>
</feature>
<dbReference type="SUPFAM" id="SSF48366">
    <property type="entry name" value="Ras GEF"/>
    <property type="match status" value="1"/>
</dbReference>
<feature type="compositionally biased region" description="Low complexity" evidence="3">
    <location>
        <begin position="284"/>
        <end position="298"/>
    </location>
</feature>
<evidence type="ECO:0000313" key="5">
    <source>
        <dbReference type="EMBL" id="CDS06537.1"/>
    </source>
</evidence>
<evidence type="ECO:0000259" key="4">
    <source>
        <dbReference type="PROSITE" id="PS50009"/>
    </source>
</evidence>
<feature type="region of interest" description="Disordered" evidence="3">
    <location>
        <begin position="614"/>
        <end position="636"/>
    </location>
</feature>
<gene>
    <name evidence="5" type="ORF">LRAMOSA09065</name>
</gene>
<reference evidence="5" key="1">
    <citation type="journal article" date="2014" name="Genome Announc.">
        <title>De novo whole-genome sequence and genome annotation of Lichtheimia ramosa.</title>
        <authorList>
            <person name="Linde J."/>
            <person name="Schwartze V."/>
            <person name="Binder U."/>
            <person name="Lass-Florl C."/>
            <person name="Voigt K."/>
            <person name="Horn F."/>
        </authorList>
    </citation>
    <scope>NUCLEOTIDE SEQUENCE</scope>
    <source>
        <strain evidence="5">JMRC FSU:6197</strain>
    </source>
</reference>
<feature type="compositionally biased region" description="Polar residues" evidence="3">
    <location>
        <begin position="131"/>
        <end position="162"/>
    </location>
</feature>
<dbReference type="PANTHER" id="PTHR23113:SF368">
    <property type="entry name" value="CELL DIVISION CONTROL PROTEIN 25"/>
    <property type="match status" value="1"/>
</dbReference>
<feature type="region of interest" description="Disordered" evidence="3">
    <location>
        <begin position="77"/>
        <end position="214"/>
    </location>
</feature>
<evidence type="ECO:0000256" key="1">
    <source>
        <dbReference type="ARBA" id="ARBA00022658"/>
    </source>
</evidence>